<evidence type="ECO:0000256" key="16">
    <source>
        <dbReference type="PIRNR" id="PIRNR000204"/>
    </source>
</evidence>
<feature type="transmembrane region" description="Helical" evidence="17">
    <location>
        <begin position="41"/>
        <end position="59"/>
    </location>
</feature>
<evidence type="ECO:0000256" key="4">
    <source>
        <dbReference type="ARBA" id="ARBA00012943"/>
    </source>
</evidence>
<keyword evidence="7 16" id="KW-0997">Cell inner membrane</keyword>
<keyword evidence="20" id="KW-1185">Reference proteome</keyword>
<sequence>MHEALDVPAWVPLAYLIAGICFIIALRGLSSPESSRRGNRYGMAGMAIAVGTTLGIHDIASLPEIIAAIAIGGVIGFVIARRIAMTAMPQLVAAFHSLVGMAAVLVAAAAFLNPQAFGIADAAGVIFPVSRIEMGLGIAIGAITFSGSVIAFLKLNGNMSGKPILVPARHLINLGTLAAILILIGLWTAAATPEPWMFWTVTVLAFAIGFLLIIPIGGADMPVVVSMLNSYSGWAAAAMGFTLGNSAMIITGALVGSSGAILSYIMCRAMNRSFISVISGGFGAVADAGGDAEKIDRPWKRGSAEDAAFLMGQAEQVIIVPGYGMAVAQAQHVLREMGDKLKEHGVRVKYAIHPVAGRMPGHMNVLLAEANVPYDEVFELEDINSEFSQSDVAFVIGANDVTNPAAKTDKSSPIYGMPVLDVEKAKTVLFVKRSMGGVGYAGVDNDVFYRDNTMMLLADAKKMVEEIVKSID</sequence>
<comment type="subunit">
    <text evidence="15">Complex of an alpha and a beta chain; in Rhodospirillum, the alpha chain seems to be made of two subunits.</text>
</comment>
<feature type="transmembrane region" description="Helical" evidence="17">
    <location>
        <begin position="196"/>
        <end position="216"/>
    </location>
</feature>
<evidence type="ECO:0000259" key="18">
    <source>
        <dbReference type="Pfam" id="PF02233"/>
    </source>
</evidence>
<dbReference type="PANTHER" id="PTHR44758">
    <property type="entry name" value="NAD(P) TRANSHYDROGENASE SUBUNIT BETA"/>
    <property type="match status" value="1"/>
</dbReference>
<dbReference type="EMBL" id="LT840185">
    <property type="protein sequence ID" value="SMF61495.1"/>
    <property type="molecule type" value="Genomic_DNA"/>
</dbReference>
<evidence type="ECO:0000256" key="15">
    <source>
        <dbReference type="ARBA" id="ARBA00066047"/>
    </source>
</evidence>
<evidence type="ECO:0000256" key="10">
    <source>
        <dbReference type="ARBA" id="ARBA00022967"/>
    </source>
</evidence>
<dbReference type="RefSeq" id="WP_085217354.1">
    <property type="nucleotide sequence ID" value="NZ_LT840185.1"/>
</dbReference>
<comment type="similarity">
    <text evidence="3 16">Belongs to the PNT beta subunit family.</text>
</comment>
<feature type="transmembrane region" description="Helical" evidence="17">
    <location>
        <begin position="12"/>
        <end position="29"/>
    </location>
</feature>
<keyword evidence="12 16" id="KW-0520">NAD</keyword>
<dbReference type="GO" id="GO:0008750">
    <property type="term" value="F:proton-translocating NAD(P)+ transhydrogenase activity"/>
    <property type="evidence" value="ECO:0007669"/>
    <property type="project" value="UniProtKB-EC"/>
</dbReference>
<dbReference type="InterPro" id="IPR029035">
    <property type="entry name" value="DHS-like_NAD/FAD-binding_dom"/>
</dbReference>
<keyword evidence="10 16" id="KW-1278">Translocase</keyword>
<dbReference type="AlphaFoldDB" id="A0A1X7FZF9"/>
<evidence type="ECO:0000256" key="2">
    <source>
        <dbReference type="ARBA" id="ARBA00004429"/>
    </source>
</evidence>
<evidence type="ECO:0000256" key="8">
    <source>
        <dbReference type="ARBA" id="ARBA00022692"/>
    </source>
</evidence>
<feature type="domain" description="NADP transhydrogenase beta-like" evidence="18">
    <location>
        <begin position="13"/>
        <end position="469"/>
    </location>
</feature>
<evidence type="ECO:0000256" key="11">
    <source>
        <dbReference type="ARBA" id="ARBA00022989"/>
    </source>
</evidence>
<dbReference type="OrthoDB" id="9763786at2"/>
<gene>
    <name evidence="19" type="ORF">SAMN06295910_0485</name>
</gene>
<evidence type="ECO:0000256" key="3">
    <source>
        <dbReference type="ARBA" id="ARBA00007919"/>
    </source>
</evidence>
<evidence type="ECO:0000256" key="9">
    <source>
        <dbReference type="ARBA" id="ARBA00022857"/>
    </source>
</evidence>
<evidence type="ECO:0000256" key="12">
    <source>
        <dbReference type="ARBA" id="ARBA00023027"/>
    </source>
</evidence>
<evidence type="ECO:0000313" key="19">
    <source>
        <dbReference type="EMBL" id="SMF61495.1"/>
    </source>
</evidence>
<feature type="transmembrane region" description="Helical" evidence="17">
    <location>
        <begin position="65"/>
        <end position="84"/>
    </location>
</feature>
<evidence type="ECO:0000313" key="20">
    <source>
        <dbReference type="Proteomes" id="UP000192934"/>
    </source>
</evidence>
<feature type="transmembrane region" description="Helical" evidence="17">
    <location>
        <begin position="247"/>
        <end position="267"/>
    </location>
</feature>
<keyword evidence="9 16" id="KW-0521">NADP</keyword>
<dbReference type="InterPro" id="IPR034300">
    <property type="entry name" value="PNTB-like"/>
</dbReference>
<keyword evidence="8 17" id="KW-0812">Transmembrane</keyword>
<dbReference type="InterPro" id="IPR012136">
    <property type="entry name" value="NADH_DH_b"/>
</dbReference>
<comment type="catalytic activity">
    <reaction evidence="14 16">
        <text>NAD(+) + NADPH + H(+)(in) = NADH + NADP(+) + H(+)(out)</text>
        <dbReference type="Rhea" id="RHEA:47992"/>
        <dbReference type="ChEBI" id="CHEBI:15378"/>
        <dbReference type="ChEBI" id="CHEBI:57540"/>
        <dbReference type="ChEBI" id="CHEBI:57783"/>
        <dbReference type="ChEBI" id="CHEBI:57945"/>
        <dbReference type="ChEBI" id="CHEBI:58349"/>
        <dbReference type="EC" id="7.1.1.1"/>
    </reaction>
</comment>
<evidence type="ECO:0000256" key="13">
    <source>
        <dbReference type="ARBA" id="ARBA00023136"/>
    </source>
</evidence>
<dbReference type="Gene3D" id="3.40.50.1220">
    <property type="entry name" value="TPP-binding domain"/>
    <property type="match status" value="1"/>
</dbReference>
<dbReference type="GO" id="GO:0050661">
    <property type="term" value="F:NADP binding"/>
    <property type="evidence" value="ECO:0007669"/>
    <property type="project" value="InterPro"/>
</dbReference>
<evidence type="ECO:0000256" key="14">
    <source>
        <dbReference type="ARBA" id="ARBA00048202"/>
    </source>
</evidence>
<feature type="transmembrane region" description="Helical" evidence="17">
    <location>
        <begin position="91"/>
        <end position="112"/>
    </location>
</feature>
<evidence type="ECO:0000256" key="17">
    <source>
        <dbReference type="SAM" id="Phobius"/>
    </source>
</evidence>
<organism evidence="19 20">
    <name type="scientific">Allosphingosinicella indica</name>
    <dbReference type="NCBI Taxonomy" id="941907"/>
    <lineage>
        <taxon>Bacteria</taxon>
        <taxon>Pseudomonadati</taxon>
        <taxon>Pseudomonadota</taxon>
        <taxon>Alphaproteobacteria</taxon>
        <taxon>Sphingomonadales</taxon>
        <taxon>Sphingomonadaceae</taxon>
        <taxon>Allosphingosinicella</taxon>
    </lineage>
</organism>
<evidence type="ECO:0000256" key="7">
    <source>
        <dbReference type="ARBA" id="ARBA00022519"/>
    </source>
</evidence>
<protein>
    <recommendedName>
        <fullName evidence="5 16">NAD(P) transhydrogenase subunit beta</fullName>
        <ecNumber evidence="4 16">7.1.1.1</ecNumber>
    </recommendedName>
    <alternativeName>
        <fullName evidence="16">Nicotinamide nucleotide transhydrogenase subunit beta</fullName>
    </alternativeName>
</protein>
<dbReference type="FunFam" id="3.40.50.1220:FF:000002">
    <property type="entry name" value="NAD(P) transhydrogenase subunit beta"/>
    <property type="match status" value="1"/>
</dbReference>
<evidence type="ECO:0000256" key="1">
    <source>
        <dbReference type="ARBA" id="ARBA00003943"/>
    </source>
</evidence>
<dbReference type="PIRSF" id="PIRSF000204">
    <property type="entry name" value="PNTB"/>
    <property type="match status" value="1"/>
</dbReference>
<keyword evidence="13 16" id="KW-0472">Membrane</keyword>
<keyword evidence="11 17" id="KW-1133">Transmembrane helix</keyword>
<name>A0A1X7FZF9_9SPHN</name>
<dbReference type="Pfam" id="PF02233">
    <property type="entry name" value="PNTB"/>
    <property type="match status" value="1"/>
</dbReference>
<reference evidence="20" key="1">
    <citation type="submission" date="2017-04" db="EMBL/GenBank/DDBJ databases">
        <authorList>
            <person name="Varghese N."/>
            <person name="Submissions S."/>
        </authorList>
    </citation>
    <scope>NUCLEOTIDE SEQUENCE [LARGE SCALE GENOMIC DNA]</scope>
    <source>
        <strain evidence="20">Dd16</strain>
    </source>
</reference>
<dbReference type="EC" id="7.1.1.1" evidence="4 16"/>
<comment type="subcellular location">
    <subcellularLocation>
        <location evidence="2">Cell inner membrane</location>
        <topology evidence="2">Multi-pass membrane protein</topology>
    </subcellularLocation>
</comment>
<proteinExistence type="inferred from homology"/>
<dbReference type="STRING" id="941907.SAMN06295910_0485"/>
<evidence type="ECO:0000256" key="6">
    <source>
        <dbReference type="ARBA" id="ARBA00022475"/>
    </source>
</evidence>
<dbReference type="GO" id="GO:0005886">
    <property type="term" value="C:plasma membrane"/>
    <property type="evidence" value="ECO:0007669"/>
    <property type="project" value="UniProtKB-SubCell"/>
</dbReference>
<keyword evidence="6 16" id="KW-1003">Cell membrane</keyword>
<feature type="transmembrane region" description="Helical" evidence="17">
    <location>
        <begin position="171"/>
        <end position="190"/>
    </location>
</feature>
<dbReference type="Proteomes" id="UP000192934">
    <property type="component" value="Chromosome I"/>
</dbReference>
<comment type="function">
    <text evidence="1 16">The transhydrogenation between NADH and NADP is coupled to respiration and ATP hydrolysis and functions as a proton pump across the membrane.</text>
</comment>
<evidence type="ECO:0000256" key="5">
    <source>
        <dbReference type="ARBA" id="ARBA00014581"/>
    </source>
</evidence>
<dbReference type="SUPFAM" id="SSF52467">
    <property type="entry name" value="DHS-like NAD/FAD-binding domain"/>
    <property type="match status" value="1"/>
</dbReference>
<dbReference type="PANTHER" id="PTHR44758:SF1">
    <property type="entry name" value="NAD(P) TRANSHYDROGENASE SUBUNIT BETA"/>
    <property type="match status" value="1"/>
</dbReference>
<accession>A0A1X7FZF9</accession>
<feature type="transmembrane region" description="Helical" evidence="17">
    <location>
        <begin position="132"/>
        <end position="151"/>
    </location>
</feature>